<comment type="caution">
    <text evidence="3">The sequence shown here is derived from an EMBL/GenBank/DDBJ whole genome shotgun (WGS) entry which is preliminary data.</text>
</comment>
<dbReference type="EMBL" id="LAZR01006458">
    <property type="protein sequence ID" value="KKM91978.1"/>
    <property type="molecule type" value="Genomic_DNA"/>
</dbReference>
<proteinExistence type="inferred from homology"/>
<organism evidence="3">
    <name type="scientific">marine sediment metagenome</name>
    <dbReference type="NCBI Taxonomy" id="412755"/>
    <lineage>
        <taxon>unclassified sequences</taxon>
        <taxon>metagenomes</taxon>
        <taxon>ecological metagenomes</taxon>
    </lineage>
</organism>
<evidence type="ECO:0000259" key="2">
    <source>
        <dbReference type="SMART" id="SM01389"/>
    </source>
</evidence>
<dbReference type="GO" id="GO:0006355">
    <property type="term" value="P:regulation of DNA-templated transcription"/>
    <property type="evidence" value="ECO:0007669"/>
    <property type="project" value="InterPro"/>
</dbReference>
<dbReference type="Pfam" id="PF06093">
    <property type="entry name" value="Spt4"/>
    <property type="match status" value="1"/>
</dbReference>
<gene>
    <name evidence="3" type="ORF">LCGC14_1223000</name>
</gene>
<dbReference type="InterPro" id="IPR038589">
    <property type="entry name" value="Spt4_dom_sf"/>
</dbReference>
<dbReference type="HAMAP" id="MF_00949">
    <property type="entry name" value="Spt4_arch"/>
    <property type="match status" value="1"/>
</dbReference>
<keyword evidence="1" id="KW-0804">Transcription</keyword>
<dbReference type="InterPro" id="IPR022800">
    <property type="entry name" value="Spt4/RpoE2_Znf"/>
</dbReference>
<dbReference type="AlphaFoldDB" id="A0A0F9LER1"/>
<dbReference type="PANTHER" id="PTHR40704">
    <property type="entry name" value="TRANSCRIPTION ELONGATION FACTOR SPT4"/>
    <property type="match status" value="1"/>
</dbReference>
<dbReference type="InterPro" id="IPR029040">
    <property type="entry name" value="RPABC4/Spt4"/>
</dbReference>
<evidence type="ECO:0000313" key="3">
    <source>
        <dbReference type="EMBL" id="KKM91978.1"/>
    </source>
</evidence>
<dbReference type="NCBIfam" id="NF041664">
    <property type="entry name" value="RNAP_arch_Epp"/>
    <property type="match status" value="1"/>
</dbReference>
<name>A0A0F9LER1_9ZZZZ</name>
<reference evidence="3" key="1">
    <citation type="journal article" date="2015" name="Nature">
        <title>Complex archaea that bridge the gap between prokaryotes and eukaryotes.</title>
        <authorList>
            <person name="Spang A."/>
            <person name="Saw J.H."/>
            <person name="Jorgensen S.L."/>
            <person name="Zaremba-Niedzwiedzka K."/>
            <person name="Martijn J."/>
            <person name="Lind A.E."/>
            <person name="van Eijk R."/>
            <person name="Schleper C."/>
            <person name="Guy L."/>
            <person name="Ettema T.J."/>
        </authorList>
    </citation>
    <scope>NUCLEOTIDE SEQUENCE</scope>
</reference>
<dbReference type="SUPFAM" id="SSF63393">
    <property type="entry name" value="RNA polymerase subunits"/>
    <property type="match status" value="1"/>
</dbReference>
<protein>
    <recommendedName>
        <fullName evidence="2">Spt4/RpoE2 zinc finger domain-containing protein</fullName>
    </recommendedName>
</protein>
<feature type="domain" description="Spt4/RpoE2 zinc finger" evidence="2">
    <location>
        <begin position="3"/>
        <end position="62"/>
    </location>
</feature>
<sequence>MKERACKNCHLITKNETLCPKCKTHTLTEDFTGEVVIIYPKDSKFAEYLKIHFPGKYALRVR</sequence>
<accession>A0A0F9LER1</accession>
<dbReference type="Gene3D" id="2.20.28.90">
    <property type="match status" value="1"/>
</dbReference>
<evidence type="ECO:0000256" key="1">
    <source>
        <dbReference type="ARBA" id="ARBA00023163"/>
    </source>
</evidence>
<dbReference type="InterPro" id="IPR007178">
    <property type="entry name" value="Spt4_arch"/>
</dbReference>
<dbReference type="PANTHER" id="PTHR40704:SF1">
    <property type="entry name" value="TRANSCRIPTION ELONGATION FACTOR SPT4"/>
    <property type="match status" value="1"/>
</dbReference>
<dbReference type="SMART" id="SM01389">
    <property type="entry name" value="Spt4"/>
    <property type="match status" value="1"/>
</dbReference>